<dbReference type="Gene3D" id="1.20.5.510">
    <property type="entry name" value="Single helix bin"/>
    <property type="match status" value="1"/>
</dbReference>
<evidence type="ECO:0000256" key="2">
    <source>
        <dbReference type="SAM" id="Phobius"/>
    </source>
</evidence>
<evidence type="ECO:0008006" key="5">
    <source>
        <dbReference type="Google" id="ProtNLM"/>
    </source>
</evidence>
<feature type="transmembrane region" description="Helical" evidence="2">
    <location>
        <begin position="186"/>
        <end position="207"/>
    </location>
</feature>
<comment type="caution">
    <text evidence="3">The sequence shown here is derived from an EMBL/GenBank/DDBJ whole genome shotgun (WGS) entry which is preliminary data.</text>
</comment>
<name>A0AAD7H1L4_MYCRO</name>
<dbReference type="AlphaFoldDB" id="A0AAD7H1L4"/>
<feature type="compositionally biased region" description="Polar residues" evidence="1">
    <location>
        <begin position="151"/>
        <end position="168"/>
    </location>
</feature>
<protein>
    <recommendedName>
        <fullName evidence="5">Transmembrane protein</fullName>
    </recommendedName>
</protein>
<accession>A0AAD7H1L4</accession>
<evidence type="ECO:0000313" key="4">
    <source>
        <dbReference type="Proteomes" id="UP001221757"/>
    </source>
</evidence>
<feature type="region of interest" description="Disordered" evidence="1">
    <location>
        <begin position="267"/>
        <end position="306"/>
    </location>
</feature>
<dbReference type="CDD" id="cd12087">
    <property type="entry name" value="TM_EGFR-like"/>
    <property type="match status" value="1"/>
</dbReference>
<gene>
    <name evidence="3" type="ORF">B0H17DRAFT_1124322</name>
</gene>
<keyword evidence="2" id="KW-0472">Membrane</keyword>
<proteinExistence type="predicted"/>
<evidence type="ECO:0000256" key="1">
    <source>
        <dbReference type="SAM" id="MobiDB-lite"/>
    </source>
</evidence>
<feature type="region of interest" description="Disordered" evidence="1">
    <location>
        <begin position="151"/>
        <end position="173"/>
    </location>
</feature>
<keyword evidence="4" id="KW-1185">Reference proteome</keyword>
<dbReference type="EMBL" id="JARKIE010000002">
    <property type="protein sequence ID" value="KAJ7709814.1"/>
    <property type="molecule type" value="Genomic_DNA"/>
</dbReference>
<organism evidence="3 4">
    <name type="scientific">Mycena rosella</name>
    <name type="common">Pink bonnet</name>
    <name type="synonym">Agaricus rosellus</name>
    <dbReference type="NCBI Taxonomy" id="1033263"/>
    <lineage>
        <taxon>Eukaryota</taxon>
        <taxon>Fungi</taxon>
        <taxon>Dikarya</taxon>
        <taxon>Basidiomycota</taxon>
        <taxon>Agaricomycotina</taxon>
        <taxon>Agaricomycetes</taxon>
        <taxon>Agaricomycetidae</taxon>
        <taxon>Agaricales</taxon>
        <taxon>Marasmiineae</taxon>
        <taxon>Mycenaceae</taxon>
        <taxon>Mycena</taxon>
    </lineage>
</organism>
<evidence type="ECO:0000313" key="3">
    <source>
        <dbReference type="EMBL" id="KAJ7709814.1"/>
    </source>
</evidence>
<keyword evidence="2" id="KW-1133">Transmembrane helix</keyword>
<keyword evidence="2" id="KW-0812">Transmembrane</keyword>
<sequence length="306" mass="32746">MSQNVTFDDRDQSVLNYSPGWFLTGTYNATSVGQTGTLASSSITNVNVTFVFPTPATEFFYFGIKRCCGGSYLICIDCDPNDRKFITIDAVDPTDDGQSPPVVLFSQKFSVAGVHEVILMNQPDPAFGGNSQITLDRFELTVPDPNAVQPTSATSANLFSTPTPSSTAGPELVGSASSSSSNLAPILGGVLGGLVILLIIVGIWLLVRRRSRRTLYSEEQATAPGPQFQSQWRPNSTFTTLTTPGTTISTTTSRRELDAGRIYSTYTESADDPLPPEYGQVFNTAGPSESSSLEPPPPPLPLKASR</sequence>
<reference evidence="3" key="1">
    <citation type="submission" date="2023-03" db="EMBL/GenBank/DDBJ databases">
        <title>Massive genome expansion in bonnet fungi (Mycena s.s.) driven by repeated elements and novel gene families across ecological guilds.</title>
        <authorList>
            <consortium name="Lawrence Berkeley National Laboratory"/>
            <person name="Harder C.B."/>
            <person name="Miyauchi S."/>
            <person name="Viragh M."/>
            <person name="Kuo A."/>
            <person name="Thoen E."/>
            <person name="Andreopoulos B."/>
            <person name="Lu D."/>
            <person name="Skrede I."/>
            <person name="Drula E."/>
            <person name="Henrissat B."/>
            <person name="Morin E."/>
            <person name="Kohler A."/>
            <person name="Barry K."/>
            <person name="LaButti K."/>
            <person name="Morin E."/>
            <person name="Salamov A."/>
            <person name="Lipzen A."/>
            <person name="Mereny Z."/>
            <person name="Hegedus B."/>
            <person name="Baldrian P."/>
            <person name="Stursova M."/>
            <person name="Weitz H."/>
            <person name="Taylor A."/>
            <person name="Grigoriev I.V."/>
            <person name="Nagy L.G."/>
            <person name="Martin F."/>
            <person name="Kauserud H."/>
        </authorList>
    </citation>
    <scope>NUCLEOTIDE SEQUENCE</scope>
    <source>
        <strain evidence="3">CBHHK067</strain>
    </source>
</reference>
<feature type="compositionally biased region" description="Pro residues" evidence="1">
    <location>
        <begin position="294"/>
        <end position="306"/>
    </location>
</feature>
<dbReference type="Proteomes" id="UP001221757">
    <property type="component" value="Unassembled WGS sequence"/>
</dbReference>